<dbReference type="AlphaFoldDB" id="A0A5C4VLQ3"/>
<accession>A0A5C4VLQ3</accession>
<dbReference type="RefSeq" id="WP_139635581.1">
    <property type="nucleotide sequence ID" value="NZ_VDLX02000020.1"/>
</dbReference>
<reference evidence="1 2" key="1">
    <citation type="submission" date="2019-10" db="EMBL/GenBank/DDBJ databases">
        <title>Nonomuraea sp. nov., isolated from Phyllanthus amarus.</title>
        <authorList>
            <person name="Klykleung N."/>
            <person name="Tanasupawat S."/>
        </authorList>
    </citation>
    <scope>NUCLEOTIDE SEQUENCE [LARGE SCALE GENOMIC DNA]</scope>
    <source>
        <strain evidence="1 2">PA1-10</strain>
    </source>
</reference>
<evidence type="ECO:0008006" key="3">
    <source>
        <dbReference type="Google" id="ProtNLM"/>
    </source>
</evidence>
<dbReference type="EMBL" id="VDLX02000020">
    <property type="protein sequence ID" value="KAB8189339.1"/>
    <property type="molecule type" value="Genomic_DNA"/>
</dbReference>
<proteinExistence type="predicted"/>
<sequence length="126" mass="12742">MDALRTALGWLSLLYALTFLLFGLLHAGIGFGSVRQPVIVPAAMVETLCAGAVAVGAYGVLARRSWAWDGLVYGHAAALAGVLLGIVALAAGAGAADALLGWYHSVMAVVLAAGLGASFYASRARA</sequence>
<name>A0A5C4VLQ3_9ACTN</name>
<gene>
    <name evidence="1" type="ORF">FH608_039690</name>
</gene>
<comment type="caution">
    <text evidence="1">The sequence shown here is derived from an EMBL/GenBank/DDBJ whole genome shotgun (WGS) entry which is preliminary data.</text>
</comment>
<evidence type="ECO:0000313" key="1">
    <source>
        <dbReference type="EMBL" id="KAB8189339.1"/>
    </source>
</evidence>
<evidence type="ECO:0000313" key="2">
    <source>
        <dbReference type="Proteomes" id="UP000312512"/>
    </source>
</evidence>
<dbReference type="Proteomes" id="UP000312512">
    <property type="component" value="Unassembled WGS sequence"/>
</dbReference>
<keyword evidence="2" id="KW-1185">Reference proteome</keyword>
<protein>
    <recommendedName>
        <fullName evidence="3">DUF4383 domain-containing protein</fullName>
    </recommendedName>
</protein>
<organism evidence="1 2">
    <name type="scientific">Nonomuraea phyllanthi</name>
    <dbReference type="NCBI Taxonomy" id="2219224"/>
    <lineage>
        <taxon>Bacteria</taxon>
        <taxon>Bacillati</taxon>
        <taxon>Actinomycetota</taxon>
        <taxon>Actinomycetes</taxon>
        <taxon>Streptosporangiales</taxon>
        <taxon>Streptosporangiaceae</taxon>
        <taxon>Nonomuraea</taxon>
    </lineage>
</organism>